<dbReference type="InterPro" id="IPR005906">
    <property type="entry name" value="LysW"/>
</dbReference>
<dbReference type="EMBL" id="DVAD01000007">
    <property type="protein sequence ID" value="HIJ99382.1"/>
    <property type="molecule type" value="Genomic_DNA"/>
</dbReference>
<keyword evidence="2" id="KW-1185">Reference proteome</keyword>
<evidence type="ECO:0000313" key="1">
    <source>
        <dbReference type="EMBL" id="HIJ99382.1"/>
    </source>
</evidence>
<dbReference type="PANTHER" id="PTHR40393">
    <property type="entry name" value="LYSINE BIOSYNTHESIS PROTEIN-RELATED-RELATED"/>
    <property type="match status" value="1"/>
</dbReference>
<sequence>MTKCIECEAEISLPAGLEKGEVIDCPECGVELEVVNAEKGELRVAEVEGEDWGQ</sequence>
<comment type="caution">
    <text evidence="1">The sequence shown here is derived from an EMBL/GenBank/DDBJ whole genome shotgun (WGS) entry which is preliminary data.</text>
</comment>
<accession>A0A832UZ52</accession>
<dbReference type="Pfam" id="PF21344">
    <property type="entry name" value="Zn_ribbon_LysW"/>
    <property type="match status" value="1"/>
</dbReference>
<name>A0A832UZ52_9ARCH</name>
<reference evidence="1 2" key="1">
    <citation type="journal article" name="Nat. Commun.">
        <title>Undinarchaeota illuminate DPANN phylogeny and the impact of gene transfer on archaeal evolution.</title>
        <authorList>
            <person name="Dombrowski N."/>
            <person name="Williams T.A."/>
            <person name="Sun J."/>
            <person name="Woodcroft B.J."/>
            <person name="Lee J.H."/>
            <person name="Minh B.Q."/>
            <person name="Rinke C."/>
            <person name="Spang A."/>
        </authorList>
    </citation>
    <scope>NUCLEOTIDE SEQUENCE [LARGE SCALE GENOMIC DNA]</scope>
    <source>
        <strain evidence="1">MAG_bin17</strain>
    </source>
</reference>
<evidence type="ECO:0000313" key="2">
    <source>
        <dbReference type="Proteomes" id="UP000604391"/>
    </source>
</evidence>
<dbReference type="Proteomes" id="UP000604391">
    <property type="component" value="Unassembled WGS sequence"/>
</dbReference>
<protein>
    <submittedName>
        <fullName evidence="1">Lysine biosynthesis protein LysW</fullName>
    </submittedName>
</protein>
<gene>
    <name evidence="1" type="ORF">H1011_00980</name>
</gene>
<dbReference type="PANTHER" id="PTHR40393:SF2">
    <property type="entry name" value="ALPHA-AMINOADIPATE_GLUTAMATE CARRIER PROTEIN LYSW"/>
    <property type="match status" value="1"/>
</dbReference>
<dbReference type="AlphaFoldDB" id="A0A832UZ52"/>
<organism evidence="1 2">
    <name type="scientific">Candidatus Undinarchaeum marinum</name>
    <dbReference type="NCBI Taxonomy" id="2756141"/>
    <lineage>
        <taxon>Archaea</taxon>
        <taxon>Candidatus Undinarchaeota</taxon>
        <taxon>Candidatus Undinarchaeia</taxon>
        <taxon>Candidatus Undinarchaeales</taxon>
        <taxon>Candidatus Undinarchaeaceae</taxon>
        <taxon>Candidatus Undinarchaeum</taxon>
    </lineage>
</organism>
<proteinExistence type="predicted"/>
<dbReference type="Gene3D" id="2.20.28.160">
    <property type="match status" value="1"/>
</dbReference>